<proteinExistence type="predicted"/>
<protein>
    <submittedName>
        <fullName evidence="3">NADP-dependent oxidoreductase</fullName>
        <ecNumber evidence="3">1.-.-.-</ecNumber>
    </submittedName>
</protein>
<sequence length="301" mass="30371">MKAVVLERFGGPEELRPADVARPEPGPGQVRVAVRAAGVNPFDGKVRSGAMEAVFPTPLPAILGLEVAGVVDAVGADVTGVAVGDPVFGFADTGSYAEHALATTVARKPEGLSWEHAVTLPVAGETADRVLGLLDVRPGETLLVHGAAGAVGSIAVQVAVAAGVRVIGTAGPGNQEHVAALGATPTTYGEGLVERVRALAPEGVDAVFDVAGKGALPDSITLRGGTDRIVTIADNTAHELGVVFAAGPQQRSAERLAELADLAAQGTLRTTVAATFPLVEAAEAHRLSDSGHARGKVVLTV</sequence>
<dbReference type="EC" id="1.-.-.-" evidence="3"/>
<dbReference type="Gene3D" id="3.90.180.10">
    <property type="entry name" value="Medium-chain alcohol dehydrogenases, catalytic domain"/>
    <property type="match status" value="1"/>
</dbReference>
<dbReference type="Proteomes" id="UP001597168">
    <property type="component" value="Unassembled WGS sequence"/>
</dbReference>
<dbReference type="EMBL" id="JBHTLK010000129">
    <property type="protein sequence ID" value="MFD1149919.1"/>
    <property type="molecule type" value="Genomic_DNA"/>
</dbReference>
<keyword evidence="4" id="KW-1185">Reference proteome</keyword>
<dbReference type="InterPro" id="IPR011032">
    <property type="entry name" value="GroES-like_sf"/>
</dbReference>
<dbReference type="Pfam" id="PF13602">
    <property type="entry name" value="ADH_zinc_N_2"/>
    <property type="match status" value="1"/>
</dbReference>
<dbReference type="PANTHER" id="PTHR44154:SF1">
    <property type="entry name" value="QUINONE OXIDOREDUCTASE"/>
    <property type="match status" value="1"/>
</dbReference>
<dbReference type="SUPFAM" id="SSF50129">
    <property type="entry name" value="GroES-like"/>
    <property type="match status" value="1"/>
</dbReference>
<dbReference type="InterPro" id="IPR051603">
    <property type="entry name" value="Zinc-ADH_QOR/CCCR"/>
</dbReference>
<evidence type="ECO:0000256" key="1">
    <source>
        <dbReference type="ARBA" id="ARBA00022857"/>
    </source>
</evidence>
<gene>
    <name evidence="3" type="ORF">ACFQ3T_22530</name>
</gene>
<dbReference type="CDD" id="cd05289">
    <property type="entry name" value="MDR_like_2"/>
    <property type="match status" value="1"/>
</dbReference>
<evidence type="ECO:0000259" key="2">
    <source>
        <dbReference type="SMART" id="SM00829"/>
    </source>
</evidence>
<dbReference type="GO" id="GO:0016491">
    <property type="term" value="F:oxidoreductase activity"/>
    <property type="evidence" value="ECO:0007669"/>
    <property type="project" value="UniProtKB-KW"/>
</dbReference>
<accession>A0ABW3QYN5</accession>
<dbReference type="SUPFAM" id="SSF51735">
    <property type="entry name" value="NAD(P)-binding Rossmann-fold domains"/>
    <property type="match status" value="1"/>
</dbReference>
<evidence type="ECO:0000313" key="3">
    <source>
        <dbReference type="EMBL" id="MFD1149919.1"/>
    </source>
</evidence>
<dbReference type="InterPro" id="IPR036291">
    <property type="entry name" value="NAD(P)-bd_dom_sf"/>
</dbReference>
<feature type="domain" description="Enoyl reductase (ER)" evidence="2">
    <location>
        <begin position="10"/>
        <end position="299"/>
    </location>
</feature>
<dbReference type="PANTHER" id="PTHR44154">
    <property type="entry name" value="QUINONE OXIDOREDUCTASE"/>
    <property type="match status" value="1"/>
</dbReference>
<reference evidence="4" key="1">
    <citation type="journal article" date="2019" name="Int. J. Syst. Evol. Microbiol.">
        <title>The Global Catalogue of Microorganisms (GCM) 10K type strain sequencing project: providing services to taxonomists for standard genome sequencing and annotation.</title>
        <authorList>
            <consortium name="The Broad Institute Genomics Platform"/>
            <consortium name="The Broad Institute Genome Sequencing Center for Infectious Disease"/>
            <person name="Wu L."/>
            <person name="Ma J."/>
        </authorList>
    </citation>
    <scope>NUCLEOTIDE SEQUENCE [LARGE SCALE GENOMIC DNA]</scope>
    <source>
        <strain evidence="4">CCUG 60214</strain>
    </source>
</reference>
<keyword evidence="3" id="KW-0560">Oxidoreductase</keyword>
<dbReference type="RefSeq" id="WP_380725546.1">
    <property type="nucleotide sequence ID" value="NZ_JBHTLK010000129.1"/>
</dbReference>
<keyword evidence="1" id="KW-0521">NADP</keyword>
<dbReference type="InterPro" id="IPR013154">
    <property type="entry name" value="ADH-like_N"/>
</dbReference>
<dbReference type="Gene3D" id="3.40.50.720">
    <property type="entry name" value="NAD(P)-binding Rossmann-like Domain"/>
    <property type="match status" value="1"/>
</dbReference>
<name>A0ABW3QYN5_9PSEU</name>
<dbReference type="Pfam" id="PF08240">
    <property type="entry name" value="ADH_N"/>
    <property type="match status" value="1"/>
</dbReference>
<comment type="caution">
    <text evidence="3">The sequence shown here is derived from an EMBL/GenBank/DDBJ whole genome shotgun (WGS) entry which is preliminary data.</text>
</comment>
<dbReference type="SMART" id="SM00829">
    <property type="entry name" value="PKS_ER"/>
    <property type="match status" value="1"/>
</dbReference>
<organism evidence="3 4">
    <name type="scientific">Saccharothrix hoggarensis</name>
    <dbReference type="NCBI Taxonomy" id="913853"/>
    <lineage>
        <taxon>Bacteria</taxon>
        <taxon>Bacillati</taxon>
        <taxon>Actinomycetota</taxon>
        <taxon>Actinomycetes</taxon>
        <taxon>Pseudonocardiales</taxon>
        <taxon>Pseudonocardiaceae</taxon>
        <taxon>Saccharothrix</taxon>
    </lineage>
</organism>
<dbReference type="InterPro" id="IPR020843">
    <property type="entry name" value="ER"/>
</dbReference>
<evidence type="ECO:0000313" key="4">
    <source>
        <dbReference type="Proteomes" id="UP001597168"/>
    </source>
</evidence>